<gene>
    <name evidence="1" type="ORF">CR513_45737</name>
</gene>
<keyword evidence="2" id="KW-1185">Reference proteome</keyword>
<dbReference type="STRING" id="157652.A0A371F895"/>
<protein>
    <submittedName>
        <fullName evidence="1">Uncharacterized protein</fullName>
    </submittedName>
</protein>
<evidence type="ECO:0000313" key="1">
    <source>
        <dbReference type="EMBL" id="RDX74507.1"/>
    </source>
</evidence>
<dbReference type="SUPFAM" id="SSF50630">
    <property type="entry name" value="Acid proteases"/>
    <property type="match status" value="1"/>
</dbReference>
<comment type="caution">
    <text evidence="1">The sequence shown here is derived from an EMBL/GenBank/DDBJ whole genome shotgun (WGS) entry which is preliminary data.</text>
</comment>
<dbReference type="Gene3D" id="2.40.70.10">
    <property type="entry name" value="Acid Proteases"/>
    <property type="match status" value="1"/>
</dbReference>
<dbReference type="InterPro" id="IPR021109">
    <property type="entry name" value="Peptidase_aspartic_dom_sf"/>
</dbReference>
<feature type="non-terminal residue" evidence="1">
    <location>
        <position position="1"/>
    </location>
</feature>
<dbReference type="PANTHER" id="PTHR33240:SF15">
    <property type="entry name" value="GAG-PRO-LIKE PROTEIN"/>
    <property type="match status" value="1"/>
</dbReference>
<accession>A0A371F895</accession>
<evidence type="ECO:0000313" key="2">
    <source>
        <dbReference type="Proteomes" id="UP000257109"/>
    </source>
</evidence>
<dbReference type="CDD" id="cd00303">
    <property type="entry name" value="retropepsin_like"/>
    <property type="match status" value="1"/>
</dbReference>
<proteinExistence type="predicted"/>
<name>A0A371F895_MUCPR</name>
<organism evidence="1 2">
    <name type="scientific">Mucuna pruriens</name>
    <name type="common">Velvet bean</name>
    <name type="synonym">Dolichos pruriens</name>
    <dbReference type="NCBI Taxonomy" id="157652"/>
    <lineage>
        <taxon>Eukaryota</taxon>
        <taxon>Viridiplantae</taxon>
        <taxon>Streptophyta</taxon>
        <taxon>Embryophyta</taxon>
        <taxon>Tracheophyta</taxon>
        <taxon>Spermatophyta</taxon>
        <taxon>Magnoliopsida</taxon>
        <taxon>eudicotyledons</taxon>
        <taxon>Gunneridae</taxon>
        <taxon>Pentapetalae</taxon>
        <taxon>rosids</taxon>
        <taxon>fabids</taxon>
        <taxon>Fabales</taxon>
        <taxon>Fabaceae</taxon>
        <taxon>Papilionoideae</taxon>
        <taxon>50 kb inversion clade</taxon>
        <taxon>NPAAA clade</taxon>
        <taxon>indigoferoid/millettioid clade</taxon>
        <taxon>Phaseoleae</taxon>
        <taxon>Mucuna</taxon>
    </lineage>
</organism>
<dbReference type="OrthoDB" id="1736143at2759"/>
<dbReference type="PANTHER" id="PTHR33240">
    <property type="entry name" value="OS08G0508500 PROTEIN"/>
    <property type="match status" value="1"/>
</dbReference>
<dbReference type="EMBL" id="QJKJ01010157">
    <property type="protein sequence ID" value="RDX74507.1"/>
    <property type="molecule type" value="Genomic_DNA"/>
</dbReference>
<dbReference type="Proteomes" id="UP000257109">
    <property type="component" value="Unassembled WGS sequence"/>
</dbReference>
<dbReference type="AlphaFoldDB" id="A0A371F895"/>
<reference evidence="1" key="1">
    <citation type="submission" date="2018-05" db="EMBL/GenBank/DDBJ databases">
        <title>Draft genome of Mucuna pruriens seed.</title>
        <authorList>
            <person name="Nnadi N.E."/>
            <person name="Vos R."/>
            <person name="Hasami M.H."/>
            <person name="Devisetty U.K."/>
            <person name="Aguiy J.C."/>
        </authorList>
    </citation>
    <scope>NUCLEOTIDE SEQUENCE [LARGE SCALE GENOMIC DNA]</scope>
    <source>
        <strain evidence="1">JCA_2017</strain>
    </source>
</reference>
<sequence>MITKVLIDNGSSFNVLPKATLDKMSSIHVQLMASPMVVRAFDGSRRDVMGEVTLPIRIGPTLFNIAFQVMDIHPAYSCLLGRPWIHEARVVPSSLHQKVKFIANRQLVIVMGERELVISTPVPEEYIKEDEESLETSFQVLELTPGADVEGLTPSSAVEEMAF</sequence>